<name>A0A109HRR7_XANCT</name>
<proteinExistence type="predicted"/>
<organism evidence="1 2">
    <name type="scientific">Xanthomonas campestris pv. translucens</name>
    <dbReference type="NCBI Taxonomy" id="343"/>
    <lineage>
        <taxon>Bacteria</taxon>
        <taxon>Pseudomonadati</taxon>
        <taxon>Pseudomonadota</taxon>
        <taxon>Gammaproteobacteria</taxon>
        <taxon>Lysobacterales</taxon>
        <taxon>Lysobacteraceae</taxon>
        <taxon>Xanthomonas</taxon>
        <taxon>Xanthomonas translucens group</taxon>
    </lineage>
</organism>
<sequence>MDITKGKTYTLKTRRGRAVVGQEKAKVTGLVAQGRGHTVHYTVDGEARTASLGEFSRKAA</sequence>
<dbReference type="AlphaFoldDB" id="A0A109HRR7"/>
<dbReference type="RefSeq" id="WP_060747638.1">
    <property type="nucleotide sequence ID" value="NZ_LNTA01000001.1"/>
</dbReference>
<gene>
    <name evidence="1" type="ORF">ATB53_00400</name>
</gene>
<evidence type="ECO:0000313" key="2">
    <source>
        <dbReference type="Proteomes" id="UP000055854"/>
    </source>
</evidence>
<comment type="caution">
    <text evidence="1">The sequence shown here is derived from an EMBL/GenBank/DDBJ whole genome shotgun (WGS) entry which is preliminary data.</text>
</comment>
<accession>A0A109HRR7</accession>
<dbReference type="EMBL" id="LNTA01000001">
    <property type="protein sequence ID" value="KWV17174.1"/>
    <property type="molecule type" value="Genomic_DNA"/>
</dbReference>
<reference evidence="1 2" key="1">
    <citation type="submission" date="2015-11" db="EMBL/GenBank/DDBJ databases">
        <title>Long Read and Single Molecule DNA Sequencing Simplifies Genome Assembly and TAL Effector Gene Analysis of Xanthomonas translucens.</title>
        <authorList>
            <person name="Peng Z."/>
            <person name="Hu Y."/>
            <person name="Xie J."/>
            <person name="Potnis N."/>
            <person name="Akhunova A."/>
            <person name="Jones J."/>
            <person name="Liu Z."/>
            <person name="White F."/>
            <person name="Liu S."/>
        </authorList>
    </citation>
    <scope>NUCLEOTIDE SEQUENCE [LARGE SCALE GENOMIC DNA]</scope>
    <source>
        <strain evidence="1 2">B1</strain>
    </source>
</reference>
<evidence type="ECO:0000313" key="1">
    <source>
        <dbReference type="EMBL" id="KWV17174.1"/>
    </source>
</evidence>
<protein>
    <submittedName>
        <fullName evidence="1">Uncharacterized protein</fullName>
    </submittedName>
</protein>
<dbReference type="Proteomes" id="UP000055854">
    <property type="component" value="Unassembled WGS sequence"/>
</dbReference>